<feature type="transmembrane region" description="Helical" evidence="1">
    <location>
        <begin position="45"/>
        <end position="62"/>
    </location>
</feature>
<feature type="transmembrane region" description="Helical" evidence="1">
    <location>
        <begin position="131"/>
        <end position="153"/>
    </location>
</feature>
<gene>
    <name evidence="2" type="ORF">HRbin17_01289</name>
</gene>
<feature type="transmembrane region" description="Helical" evidence="1">
    <location>
        <begin position="209"/>
        <end position="232"/>
    </location>
</feature>
<feature type="transmembrane region" description="Helical" evidence="1">
    <location>
        <begin position="99"/>
        <end position="119"/>
    </location>
</feature>
<feature type="transmembrane region" description="Helical" evidence="1">
    <location>
        <begin position="292"/>
        <end position="311"/>
    </location>
</feature>
<dbReference type="AlphaFoldDB" id="A0A2H5XC76"/>
<keyword evidence="1" id="KW-0812">Transmembrane</keyword>
<sequence length="314" mass="33713">MRRRCWHAPAGIYPALARYIFGGFARCFSPTAWGVTGQMSPQTRWWLTLIAWTIVRWLLPMVPIPPALFAVAAGVAIGIGTAWLLWLTSEGARLWHPRTAAGMGIGALALWWALAQGLTALKPGLMSGLLAAVRDGCLLVAALGFGAAGAAFIRHANLLPPIAVVVTVMDIWTVLLGGFVHKVQQKAPKVVEAASVALPVPTASKAVSITLPLVGVGDWFFAAFFFALLWRFGLKVRATYWLATVLMAAVLTGLALGLAWLPLALPGLPFLALAVLIPHWRSFHYTPQEKRALAVGGLFLAGLLVLFSLIARQM</sequence>
<evidence type="ECO:0000313" key="3">
    <source>
        <dbReference type="Proteomes" id="UP000236173"/>
    </source>
</evidence>
<keyword evidence="1" id="KW-0472">Membrane</keyword>
<keyword evidence="1" id="KW-1133">Transmembrane helix</keyword>
<evidence type="ECO:0000256" key="1">
    <source>
        <dbReference type="SAM" id="Phobius"/>
    </source>
</evidence>
<evidence type="ECO:0000313" key="2">
    <source>
        <dbReference type="EMBL" id="GBC98775.1"/>
    </source>
</evidence>
<accession>A0A2H5XC76</accession>
<organism evidence="2 3">
    <name type="scientific">Candidatus Fervidibacter japonicus</name>
    <dbReference type="NCBI Taxonomy" id="2035412"/>
    <lineage>
        <taxon>Bacteria</taxon>
        <taxon>Candidatus Fervidibacterota</taxon>
        <taxon>Candidatus Fervidibacter</taxon>
    </lineage>
</organism>
<feature type="transmembrane region" description="Helical" evidence="1">
    <location>
        <begin position="68"/>
        <end position="87"/>
    </location>
</feature>
<feature type="transmembrane region" description="Helical" evidence="1">
    <location>
        <begin position="239"/>
        <end position="257"/>
    </location>
</feature>
<proteinExistence type="predicted"/>
<comment type="caution">
    <text evidence="2">The sequence shown here is derived from an EMBL/GenBank/DDBJ whole genome shotgun (WGS) entry which is preliminary data.</text>
</comment>
<reference evidence="3" key="1">
    <citation type="submission" date="2017-09" db="EMBL/GenBank/DDBJ databases">
        <title>Metaegenomics of thermophilic ammonia-oxidizing enrichment culture.</title>
        <authorList>
            <person name="Kato S."/>
            <person name="Suzuki K."/>
        </authorList>
    </citation>
    <scope>NUCLEOTIDE SEQUENCE [LARGE SCALE GENOMIC DNA]</scope>
</reference>
<feature type="transmembrane region" description="Helical" evidence="1">
    <location>
        <begin position="158"/>
        <end position="180"/>
    </location>
</feature>
<name>A0A2H5XC76_9BACT</name>
<dbReference type="Proteomes" id="UP000236173">
    <property type="component" value="Unassembled WGS sequence"/>
</dbReference>
<protein>
    <submittedName>
        <fullName evidence="2">Uncharacterized protein</fullName>
    </submittedName>
</protein>
<dbReference type="EMBL" id="BEHT01000015">
    <property type="protein sequence ID" value="GBC98775.1"/>
    <property type="molecule type" value="Genomic_DNA"/>
</dbReference>